<reference evidence="1" key="1">
    <citation type="submission" date="2024-02" db="EMBL/GenBank/DDBJ databases">
        <authorList>
            <consortium name="Clinical and Environmental Microbiology Branch: Whole genome sequencing antimicrobial resistance pathogens in the healthcare setting"/>
        </authorList>
    </citation>
    <scope>NUCLEOTIDE SEQUENCE</scope>
    <source>
        <strain evidence="1">2021DK-00143</strain>
    </source>
</reference>
<dbReference type="InterPro" id="IPR010642">
    <property type="entry name" value="Invasion_prot_B"/>
</dbReference>
<name>A0AAI9GQV9_PLUGE</name>
<gene>
    <name evidence="1" type="ORF">QEG54_004465</name>
</gene>
<dbReference type="AlphaFoldDB" id="A0AAI9GQV9"/>
<dbReference type="EMBL" id="ABLOKC030000033">
    <property type="protein sequence ID" value="EML1473655.1"/>
    <property type="molecule type" value="Genomic_DNA"/>
</dbReference>
<dbReference type="RefSeq" id="WP_048287752.1">
    <property type="nucleotide sequence ID" value="NZ_LDZN01000006.1"/>
</dbReference>
<comment type="caution">
    <text evidence="1">The sequence shown here is derived from an EMBL/GenBank/DDBJ whole genome shotgun (WGS) entry which is preliminary data.</text>
</comment>
<dbReference type="PROSITE" id="PS51257">
    <property type="entry name" value="PROKAR_LIPOPROTEIN"/>
    <property type="match status" value="1"/>
</dbReference>
<dbReference type="Pfam" id="PF06776">
    <property type="entry name" value="IalB"/>
    <property type="match status" value="1"/>
</dbReference>
<evidence type="ECO:0000313" key="1">
    <source>
        <dbReference type="EMBL" id="EML1473655.1"/>
    </source>
</evidence>
<organism evidence="1">
    <name type="scientific">Pluralibacter gergoviae</name>
    <name type="common">Enterobacter gergoviae</name>
    <dbReference type="NCBI Taxonomy" id="61647"/>
    <lineage>
        <taxon>Bacteria</taxon>
        <taxon>Pseudomonadati</taxon>
        <taxon>Pseudomonadota</taxon>
        <taxon>Gammaproteobacteria</taxon>
        <taxon>Enterobacterales</taxon>
        <taxon>Enterobacteriaceae</taxon>
        <taxon>Pluralibacter</taxon>
    </lineage>
</organism>
<proteinExistence type="predicted"/>
<accession>A0AAI9GQV9</accession>
<sequence length="187" mass="19604">MKGIGGVALLPVALVIGCLAGYALSRSAAPVTSVQTAAPKANRPDALDARYQSWHLNCASRGPESAPCEVSASLVEQGRTLGNITLVPNPHGAKLMLRLPLGIDVQSGVIFTLLGRKTEGSKQLSVSRCDAEGCLSILDLPQPLFNSLSEIGEIRTRVRMLHNGPQITLNCSAAGLAPALLAMNAWQ</sequence>
<protein>
    <submittedName>
        <fullName evidence="1">Invasion associated locus B family protein</fullName>
    </submittedName>
</protein>
<dbReference type="Gene3D" id="2.60.40.1880">
    <property type="entry name" value="Invasion associated locus B (IalB) protein"/>
    <property type="match status" value="1"/>
</dbReference>
<dbReference type="InterPro" id="IPR038696">
    <property type="entry name" value="IalB_sf"/>
</dbReference>